<evidence type="ECO:0008006" key="2">
    <source>
        <dbReference type="Google" id="ProtNLM"/>
    </source>
</evidence>
<protein>
    <recommendedName>
        <fullName evidence="2">CopG family transcriptional regulator</fullName>
    </recommendedName>
</protein>
<reference evidence="1" key="1">
    <citation type="submission" date="2018-06" db="EMBL/GenBank/DDBJ databases">
        <authorList>
            <person name="Zhirakovskaya E."/>
        </authorList>
    </citation>
    <scope>NUCLEOTIDE SEQUENCE</scope>
</reference>
<gene>
    <name evidence="1" type="ORF">MNBD_CHLOROFLEXI01-4429</name>
</gene>
<proteinExistence type="predicted"/>
<dbReference type="EMBL" id="UOEU01000469">
    <property type="protein sequence ID" value="VAW33673.1"/>
    <property type="molecule type" value="Genomic_DNA"/>
</dbReference>
<organism evidence="1">
    <name type="scientific">hydrothermal vent metagenome</name>
    <dbReference type="NCBI Taxonomy" id="652676"/>
    <lineage>
        <taxon>unclassified sequences</taxon>
        <taxon>metagenomes</taxon>
        <taxon>ecological metagenomes</taxon>
    </lineage>
</organism>
<name>A0A3B0UZV3_9ZZZZ</name>
<sequence length="95" mass="10825">MTAPFSQFETVRTTVTIPVNLIERAQHFIDQGTMPNRNALIVTAMSQLLARLEQIEIDRQFDAMADDTDYLTLNQQIADAFIESDWQALNDGEHL</sequence>
<accession>A0A3B0UZV3</accession>
<dbReference type="AlphaFoldDB" id="A0A3B0UZV3"/>
<evidence type="ECO:0000313" key="1">
    <source>
        <dbReference type="EMBL" id="VAW33673.1"/>
    </source>
</evidence>